<proteinExistence type="predicted"/>
<sequence>MRTNEYVEDFYPRNDNVTDTTTLYYTHSSENMPVIGDGRSFSQAVNACATSKKYLDDYGMYTGFIREYGFTGQSGAWKELPADGSPSVSVIDCFEDINSLNFDNGSSFSDGLPVDGLGTAATPIRYTEVNSSSPQSDINVAEDRAYLTGFGTGRPVTLYTDNYIQWYHNSKNSSYKTRLSIAKRVMEDTIVTTPGVDFGLAIFNLNYPREGYRDGGRIIAGIKEQTDVNRVSLLNTIDSLPAETNTPLCETLYEAYRYYAGKSVFYGDGDSSYGSWYKGNTPPKDESVINSGVYKSPFKPCQNRAYVVLITDGAPTQDRHVDQYVRDLPGADQTAYKSNYLASLAEWMNTHDVNDSMSEEQNVSTFTIGFSDGADSAAPLLTKAAEKGGGKYFPAKNASDLQSALQQVFTEILEVNASFTSPSIASNNFDRTLTFDAVYYAMFLPNKGPRWRGNLKKFKVTGSGNIVDANGNPAIGDDGNLKSSACSYWTKSSTCSSAPDGGDGNDVKIGGASEALMSQQNRKIYSNLGSGGSLSNLTLSNASAAAGSNADLATYMGVAESQLSSHFSWLTGIDVDDDNQNSNTTEKRGDIIGDPLHSKPLAINFGTSSSPDIRVVVGTNHGFLHMFRDEDDSVSESWAFLPYELLPNIAELKANVPTGVHSVYGMDSSPVAYVKTGASGVEKAWLFVGMRRGGKSYYAFDITNPDAPTLMWKVDPDSTGMAELGQTWAEPVVTLIPGWPAGNTDAKTAKPVLIFGGGYSPSTKDTANLGGADTMGRGVFVLDAETGSLVHSFGTSAANTYMNGLTDSIPNSVAVLDSNSDHLTDRLYATDTGGNVWRIDMPGAYPSSSEKPWTAFKFAALGSNTNEASDRRFFSEPAVAQTVFTNISQVKVTQGGNTTTTKSYQNVPYDAVVVGTGLRPNPSNKSRNDMFFALQDRNVVTRSFTGTPDNPIPAPLFVSNLYDVTQNAPAANDQAANILFGQKRGWYYGFKGTGEKSLAGATIVQGKVYFTSYVPGDSSDVNACLVEGQGRLYAFDLHKGTRTYSHEYLEVGERVPDTPQLVVPPNGDNPSYMYLIGIGKAAAQMEPLESVKGCADGDNKCVGGGLGANRIYYHIEE</sequence>
<protein>
    <submittedName>
        <fullName evidence="4">rRNA (Guanine-N1)-methyltransferase</fullName>
    </submittedName>
</protein>
<dbReference type="InterPro" id="IPR036465">
    <property type="entry name" value="vWFA_dom_sf"/>
</dbReference>
<evidence type="ECO:0000313" key="4">
    <source>
        <dbReference type="EMBL" id="MCL2913353.1"/>
    </source>
</evidence>
<evidence type="ECO:0000256" key="2">
    <source>
        <dbReference type="ARBA" id="ARBA00022837"/>
    </source>
</evidence>
<dbReference type="PROSITE" id="PS50234">
    <property type="entry name" value="VWFA"/>
    <property type="match status" value="1"/>
</dbReference>
<name>A0ABT0N4G3_9GAMM</name>
<keyword evidence="5" id="KW-1185">Reference proteome</keyword>
<keyword evidence="1" id="KW-0479">Metal-binding</keyword>
<dbReference type="InterPro" id="IPR002035">
    <property type="entry name" value="VWF_A"/>
</dbReference>
<comment type="caution">
    <text evidence="4">The sequence shown here is derived from an EMBL/GenBank/DDBJ whole genome shotgun (WGS) entry which is preliminary data.</text>
</comment>
<feature type="domain" description="VWFA" evidence="3">
    <location>
        <begin position="155"/>
        <end position="408"/>
    </location>
</feature>
<dbReference type="EMBL" id="JAKIKT010000002">
    <property type="protein sequence ID" value="MCL2913353.1"/>
    <property type="molecule type" value="Genomic_DNA"/>
</dbReference>
<evidence type="ECO:0000259" key="3">
    <source>
        <dbReference type="PROSITE" id="PS50234"/>
    </source>
</evidence>
<reference evidence="4 5" key="1">
    <citation type="submission" date="2022-01" db="EMBL/GenBank/DDBJ databases">
        <title>Whole genome-based taxonomy of the Shewanellaceae.</title>
        <authorList>
            <person name="Martin-Rodriguez A.J."/>
        </authorList>
    </citation>
    <scope>NUCLEOTIDE SEQUENCE [LARGE SCALE GENOMIC DNA]</scope>
    <source>
        <strain evidence="4 5">DSM 21332</strain>
    </source>
</reference>
<dbReference type="SUPFAM" id="SSF53300">
    <property type="entry name" value="vWA-like"/>
    <property type="match status" value="1"/>
</dbReference>
<gene>
    <name evidence="4" type="ORF">L2725_06075</name>
</gene>
<dbReference type="Pfam" id="PF05567">
    <property type="entry name" value="T4P_PilY1"/>
    <property type="match status" value="1"/>
</dbReference>
<accession>A0ABT0N4G3</accession>
<evidence type="ECO:0000313" key="5">
    <source>
        <dbReference type="Proteomes" id="UP001202831"/>
    </source>
</evidence>
<dbReference type="Gene3D" id="3.40.50.410">
    <property type="entry name" value="von Willebrand factor, type A domain"/>
    <property type="match status" value="1"/>
</dbReference>
<dbReference type="Proteomes" id="UP001202831">
    <property type="component" value="Unassembled WGS sequence"/>
</dbReference>
<organism evidence="4 5">
    <name type="scientific">Shewanella corallii</name>
    <dbReference type="NCBI Taxonomy" id="560080"/>
    <lineage>
        <taxon>Bacteria</taxon>
        <taxon>Pseudomonadati</taxon>
        <taxon>Pseudomonadota</taxon>
        <taxon>Gammaproteobacteria</taxon>
        <taxon>Alteromonadales</taxon>
        <taxon>Shewanellaceae</taxon>
        <taxon>Shewanella</taxon>
    </lineage>
</organism>
<keyword evidence="2" id="KW-0106">Calcium</keyword>
<dbReference type="InterPro" id="IPR008707">
    <property type="entry name" value="B-propeller_PilY1"/>
</dbReference>
<evidence type="ECO:0000256" key="1">
    <source>
        <dbReference type="ARBA" id="ARBA00022723"/>
    </source>
</evidence>